<dbReference type="EnsemblMetazoa" id="tetur18g02180.1">
    <property type="protein sequence ID" value="tetur18g02180.1"/>
    <property type="gene ID" value="tetur18g02180"/>
</dbReference>
<feature type="compositionally biased region" description="Polar residues" evidence="1">
    <location>
        <begin position="217"/>
        <end position="234"/>
    </location>
</feature>
<reference evidence="4" key="1">
    <citation type="submission" date="2011-08" db="EMBL/GenBank/DDBJ databases">
        <authorList>
            <person name="Rombauts S."/>
        </authorList>
    </citation>
    <scope>NUCLEOTIDE SEQUENCE</scope>
    <source>
        <strain evidence="4">London</strain>
    </source>
</reference>
<keyword evidence="2" id="KW-0812">Transmembrane</keyword>
<dbReference type="HOGENOM" id="CLU_1139281_0_0_1"/>
<keyword evidence="2" id="KW-0472">Membrane</keyword>
<name>T1KR41_TETUR</name>
<keyword evidence="4" id="KW-1185">Reference proteome</keyword>
<dbReference type="EMBL" id="CAEY01000383">
    <property type="status" value="NOT_ANNOTATED_CDS"/>
    <property type="molecule type" value="Genomic_DNA"/>
</dbReference>
<dbReference type="AlphaFoldDB" id="T1KR41"/>
<feature type="transmembrane region" description="Helical" evidence="2">
    <location>
        <begin position="36"/>
        <end position="57"/>
    </location>
</feature>
<accession>T1KR41</accession>
<evidence type="ECO:0000313" key="4">
    <source>
        <dbReference type="Proteomes" id="UP000015104"/>
    </source>
</evidence>
<evidence type="ECO:0000256" key="2">
    <source>
        <dbReference type="SAM" id="Phobius"/>
    </source>
</evidence>
<dbReference type="Proteomes" id="UP000015104">
    <property type="component" value="Unassembled WGS sequence"/>
</dbReference>
<organism evidence="3 4">
    <name type="scientific">Tetranychus urticae</name>
    <name type="common">Two-spotted spider mite</name>
    <dbReference type="NCBI Taxonomy" id="32264"/>
    <lineage>
        <taxon>Eukaryota</taxon>
        <taxon>Metazoa</taxon>
        <taxon>Ecdysozoa</taxon>
        <taxon>Arthropoda</taxon>
        <taxon>Chelicerata</taxon>
        <taxon>Arachnida</taxon>
        <taxon>Acari</taxon>
        <taxon>Acariformes</taxon>
        <taxon>Trombidiformes</taxon>
        <taxon>Prostigmata</taxon>
        <taxon>Eleutherengona</taxon>
        <taxon>Raphignathae</taxon>
        <taxon>Tetranychoidea</taxon>
        <taxon>Tetranychidae</taxon>
        <taxon>Tetranychus</taxon>
    </lineage>
</organism>
<protein>
    <submittedName>
        <fullName evidence="3">Uncharacterized protein</fullName>
    </submittedName>
</protein>
<keyword evidence="2" id="KW-1133">Transmembrane helix</keyword>
<feature type="region of interest" description="Disordered" evidence="1">
    <location>
        <begin position="215"/>
        <end position="244"/>
    </location>
</feature>
<evidence type="ECO:0000256" key="1">
    <source>
        <dbReference type="SAM" id="MobiDB-lite"/>
    </source>
</evidence>
<reference evidence="3" key="2">
    <citation type="submission" date="2015-06" db="UniProtKB">
        <authorList>
            <consortium name="EnsemblMetazoa"/>
        </authorList>
    </citation>
    <scope>IDENTIFICATION</scope>
</reference>
<sequence>MVSGNQIIYPKQNDAMKVNERLIRNQNLQRASTLELVMVFMLTLIVSMSIFLLFDILTIRERLNFPGELDRVQVWDMNGFNDDKGKYNDKIDSIDSANSLGSSLFPSAKRKPAHRKSILSDGFKSTQPIDIKTITFPDFDYPISTNVTRKNSFVILRLHSHPPFYQDSTLNDKDPDFNAGGTSLVPFGFNRFNPFDMNSHFSSILISIKPINDTKSKPSGNTINHPKNSTMLHKTSNKGDKKHI</sequence>
<proteinExistence type="predicted"/>
<evidence type="ECO:0000313" key="3">
    <source>
        <dbReference type="EnsemblMetazoa" id="tetur18g02180.1"/>
    </source>
</evidence>